<feature type="region of interest" description="Disordered" evidence="2">
    <location>
        <begin position="1030"/>
        <end position="1062"/>
    </location>
</feature>
<evidence type="ECO:0000313" key="3">
    <source>
        <dbReference type="Proteomes" id="UP000887581"/>
    </source>
</evidence>
<feature type="compositionally biased region" description="Basic and acidic residues" evidence="2">
    <location>
        <begin position="519"/>
        <end position="530"/>
    </location>
</feature>
<name>A0A915Q590_9BILA</name>
<evidence type="ECO:0000256" key="1">
    <source>
        <dbReference type="SAM" id="Coils"/>
    </source>
</evidence>
<feature type="compositionally biased region" description="Polar residues" evidence="2">
    <location>
        <begin position="179"/>
        <end position="191"/>
    </location>
</feature>
<feature type="region of interest" description="Disordered" evidence="2">
    <location>
        <begin position="179"/>
        <end position="202"/>
    </location>
</feature>
<feature type="coiled-coil region" evidence="1">
    <location>
        <begin position="851"/>
        <end position="991"/>
    </location>
</feature>
<dbReference type="Proteomes" id="UP000887581">
    <property type="component" value="Unplaced"/>
</dbReference>
<dbReference type="AlphaFoldDB" id="A0A915Q590"/>
<feature type="compositionally biased region" description="Basic and acidic residues" evidence="2">
    <location>
        <begin position="8"/>
        <end position="19"/>
    </location>
</feature>
<protein>
    <submittedName>
        <fullName evidence="4">Uncharacterized protein</fullName>
    </submittedName>
</protein>
<reference evidence="4" key="1">
    <citation type="submission" date="2022-11" db="UniProtKB">
        <authorList>
            <consortium name="WormBaseParasite"/>
        </authorList>
    </citation>
    <scope>IDENTIFICATION</scope>
</reference>
<feature type="region of interest" description="Disordered" evidence="2">
    <location>
        <begin position="1"/>
        <end position="32"/>
    </location>
</feature>
<organism evidence="3 4">
    <name type="scientific">Setaria digitata</name>
    <dbReference type="NCBI Taxonomy" id="48799"/>
    <lineage>
        <taxon>Eukaryota</taxon>
        <taxon>Metazoa</taxon>
        <taxon>Ecdysozoa</taxon>
        <taxon>Nematoda</taxon>
        <taxon>Chromadorea</taxon>
        <taxon>Rhabditida</taxon>
        <taxon>Spirurina</taxon>
        <taxon>Spiruromorpha</taxon>
        <taxon>Filarioidea</taxon>
        <taxon>Setariidae</taxon>
        <taxon>Setaria</taxon>
    </lineage>
</organism>
<feature type="compositionally biased region" description="Basic and acidic residues" evidence="2">
    <location>
        <begin position="1031"/>
        <end position="1043"/>
    </location>
</feature>
<keyword evidence="1" id="KW-0175">Coiled coil</keyword>
<proteinExistence type="predicted"/>
<dbReference type="WBParaSite" id="sdigi.contig60.g3270.t1">
    <property type="protein sequence ID" value="sdigi.contig60.g3270.t1"/>
    <property type="gene ID" value="sdigi.contig60.g3270"/>
</dbReference>
<evidence type="ECO:0000256" key="2">
    <source>
        <dbReference type="SAM" id="MobiDB-lite"/>
    </source>
</evidence>
<accession>A0A915Q590</accession>
<feature type="coiled-coil region" evidence="1">
    <location>
        <begin position="375"/>
        <end position="416"/>
    </location>
</feature>
<feature type="coiled-coil region" evidence="1">
    <location>
        <begin position="785"/>
        <end position="816"/>
    </location>
</feature>
<feature type="compositionally biased region" description="Basic and acidic residues" evidence="2">
    <location>
        <begin position="192"/>
        <end position="202"/>
    </location>
</feature>
<sequence>MSTSDGQENEKENRAKRQSADSPSTVMSPSVRPLAVKQLRLSRTPLRQRFLSGHQTDSSSSAVLKHCLIEETEVPIVINCPDPNIESSLVEEISQIENTTTSTSEMHTGISAERTESECDDIVNITAAISPSIASILSPGMSIEMKSAIHAYLKSASMHPRNLINSEEKENFTGIEQTENAEKSNSSVSNWDSHKTSVEKNSKDSVGVDLSILSSEMDDEMSGATFQYEIHETREMGNATEDSFTEGPVPSLLLEVENEKAAPLSVTKSVTTEAGGIVKLQNVLGKLSLSAHKNRVLTTRNLKLDKLSSPRELANYAEERAQDYSFLINEAYCDTSVFCENCYAMRIELGLFSDKFAAMAGTMEGSATKTNLVFVAELENLLREKQAEIIILSAKLKDLTQINDQLNKQKEIAEKDVEDYKFFFKEEMKKKLEEMDMLRKKASIVRHLFLSKIFKKFSFADLYSTEELISELKQEKTKLLFKENFAQTEEYQAEVLIKTLERQLEISRSLHQKNQQNMKELENEREKDAEEKNQLSAKLRKALIDLECAKSDKIKSDEPSYTLVISLLEARVAELADKIDDALHIKEDKALKEKSFLCEKLASLLEKMRVDVKNKVFGDKWETDDIENSIAYFEKAVSIICQDTPQFETLVEAVAQRKKLARDEFEQLESRLEEAVEEKKKWEMLFLNEKSNLDSLQEVLISQFSENRNYISDLFQDFRKNWTDILYNLSGKNRDNAILEMLQHMIDLQEKLNEKWSKAPNELFESTTCLKKQHDAVTSSVKLEMQKMDAKIELLREAMEKVLENSNSLLDGLRKDDQKKGQEDEYKSLIVSFKNEWEEQEKEKNVFKKICKCGEDMIQELKRTIERLQKAEEDLKSQNAALSEGLNFECGNFARAIHAAKNLIVENNKLENDNVELKNQISVMTKENTDLKDKKTDELEHRLHLLQKENERLEKACDEADEEVGDLKQQIFELLRMNAKLEAEMRGENEEAVNRRLGYIGPPTIYPSIHRTPLEANSRGTAVDAIMEGLPKSKVDAKDESRTLAEQSPKLRATSDQSCRTS</sequence>
<keyword evidence="3" id="KW-1185">Reference proteome</keyword>
<feature type="coiled-coil region" evidence="1">
    <location>
        <begin position="651"/>
        <end position="685"/>
    </location>
</feature>
<evidence type="ECO:0000313" key="4">
    <source>
        <dbReference type="WBParaSite" id="sdigi.contig60.g3270.t1"/>
    </source>
</evidence>
<feature type="region of interest" description="Disordered" evidence="2">
    <location>
        <begin position="511"/>
        <end position="530"/>
    </location>
</feature>